<evidence type="ECO:0000256" key="1">
    <source>
        <dbReference type="SAM" id="Phobius"/>
    </source>
</evidence>
<dbReference type="AlphaFoldDB" id="A0A7J9SHY7"/>
<dbReference type="EMBL" id="JACKXD010000003">
    <property type="protein sequence ID" value="MBB6646580.1"/>
    <property type="molecule type" value="Genomic_DNA"/>
</dbReference>
<feature type="transmembrane region" description="Helical" evidence="1">
    <location>
        <begin position="70"/>
        <end position="89"/>
    </location>
</feature>
<dbReference type="RefSeq" id="WP_185192946.1">
    <property type="nucleotide sequence ID" value="NZ_JACKXD010000003.1"/>
</dbReference>
<accession>A0A7J9SHY7</accession>
<keyword evidence="1" id="KW-0472">Membrane</keyword>
<organism evidence="2 3">
    <name type="scientific">Halobellus ruber</name>
    <dbReference type="NCBI Taxonomy" id="2761102"/>
    <lineage>
        <taxon>Archaea</taxon>
        <taxon>Methanobacteriati</taxon>
        <taxon>Methanobacteriota</taxon>
        <taxon>Stenosarchaea group</taxon>
        <taxon>Halobacteria</taxon>
        <taxon>Halobacteriales</taxon>
        <taxon>Haloferacaceae</taxon>
        <taxon>Halobellus</taxon>
    </lineage>
</organism>
<evidence type="ECO:0008006" key="4">
    <source>
        <dbReference type="Google" id="ProtNLM"/>
    </source>
</evidence>
<sequence length="348" mass="38170">MSESDRSQPSDTMRERVDENRVKLWVLLGANRWVLTGIIIGAMFVALVVLGSLDPAPLRAAMGSKDPVETTFQGFLTAIITGVTLVVTLNQLVLSQELGAVGDQRERMEEAMTFRRDVEGAIDSPAAPPEPAAFLRAIVDATAASADRLAALVGESGDDELRERTTNLVNSIRGNADAVDDRLEGAEFGTFEVLFAALNYNYSWKLYEARRLRNRHADALSEEAQAAFDELAEALRFFGPAREHFKTLYFQWELVNLSRVILYAAVPALLVSISMILFVDNPDTIPGATLAVDNLVWVASAAVAVALLPFVLLLSYVLRIATVAKRTLAMGPFVLRASERTGDVEWER</sequence>
<evidence type="ECO:0000313" key="3">
    <source>
        <dbReference type="Proteomes" id="UP000546257"/>
    </source>
</evidence>
<keyword evidence="1" id="KW-0812">Transmembrane</keyword>
<feature type="transmembrane region" description="Helical" evidence="1">
    <location>
        <begin position="260"/>
        <end position="279"/>
    </location>
</feature>
<dbReference type="Pfam" id="PF25927">
    <property type="entry name" value="DUF7972"/>
    <property type="match status" value="1"/>
</dbReference>
<name>A0A7J9SHY7_9EURY</name>
<comment type="caution">
    <text evidence="2">The sequence shown here is derived from an EMBL/GenBank/DDBJ whole genome shotgun (WGS) entry which is preliminary data.</text>
</comment>
<gene>
    <name evidence="2" type="ORF">H5V44_09810</name>
</gene>
<feature type="transmembrane region" description="Helical" evidence="1">
    <location>
        <begin position="24"/>
        <end position="50"/>
    </location>
</feature>
<evidence type="ECO:0000313" key="2">
    <source>
        <dbReference type="EMBL" id="MBB6646580.1"/>
    </source>
</evidence>
<keyword evidence="3" id="KW-1185">Reference proteome</keyword>
<dbReference type="InterPro" id="IPR058278">
    <property type="entry name" value="DUF7972"/>
</dbReference>
<keyword evidence="1" id="KW-1133">Transmembrane helix</keyword>
<reference evidence="2 3" key="1">
    <citation type="submission" date="2020-08" db="EMBL/GenBank/DDBJ databases">
        <authorList>
            <person name="Seo M.-J."/>
        </authorList>
    </citation>
    <scope>NUCLEOTIDE SEQUENCE [LARGE SCALE GENOMIC DNA]</scope>
    <source>
        <strain evidence="2 3">MBLA0160</strain>
    </source>
</reference>
<protein>
    <recommendedName>
        <fullName evidence="4">DUF4239 domain-containing protein</fullName>
    </recommendedName>
</protein>
<feature type="transmembrane region" description="Helical" evidence="1">
    <location>
        <begin position="295"/>
        <end position="318"/>
    </location>
</feature>
<dbReference type="Proteomes" id="UP000546257">
    <property type="component" value="Unassembled WGS sequence"/>
</dbReference>
<proteinExistence type="predicted"/>